<sequence length="281" mass="32269">MQGSVYRKRCAGSGRILSLDSRLIEDSLRKPPKSTFIASTRAGLLLLSNSYSQSLCCARPFVLKTIIQNRIFVIMMIQNPLRITLITSFALGMVSVLAVPVPVPNDVNSITQPASTNAHNSLEVSARAFEKIWISKREDSDSEQTEFTPRTRLERQNTGSLRLPNSQLSISTRIQRIKESTHYTYAQLQVLEPLFERLSRKSPHSNGDVKLLNSYFLLAEDRTRAMIEERRNDLNEKTESRRTYDRTRRTFERIDNYALQENDMFELKLLNEDGSFTQETN</sequence>
<dbReference type="AlphaFoldDB" id="A0AA38PCC4"/>
<evidence type="ECO:0000313" key="4">
    <source>
        <dbReference type="Proteomes" id="UP001163846"/>
    </source>
</evidence>
<organism evidence="3 4">
    <name type="scientific">Lentinula raphanica</name>
    <dbReference type="NCBI Taxonomy" id="153919"/>
    <lineage>
        <taxon>Eukaryota</taxon>
        <taxon>Fungi</taxon>
        <taxon>Dikarya</taxon>
        <taxon>Basidiomycota</taxon>
        <taxon>Agaricomycotina</taxon>
        <taxon>Agaricomycetes</taxon>
        <taxon>Agaricomycetidae</taxon>
        <taxon>Agaricales</taxon>
        <taxon>Marasmiineae</taxon>
        <taxon>Omphalotaceae</taxon>
        <taxon>Lentinula</taxon>
    </lineage>
</organism>
<accession>A0AA38PCC4</accession>
<protein>
    <submittedName>
        <fullName evidence="3">Uncharacterized protein</fullName>
    </submittedName>
</protein>
<feature type="transmembrane region" description="Helical" evidence="2">
    <location>
        <begin position="83"/>
        <end position="103"/>
    </location>
</feature>
<gene>
    <name evidence="3" type="ORF">F5878DRAFT_613575</name>
</gene>
<comment type="caution">
    <text evidence="3">The sequence shown here is derived from an EMBL/GenBank/DDBJ whole genome shotgun (WGS) entry which is preliminary data.</text>
</comment>
<evidence type="ECO:0000313" key="3">
    <source>
        <dbReference type="EMBL" id="KAJ3840303.1"/>
    </source>
</evidence>
<keyword evidence="2" id="KW-1133">Transmembrane helix</keyword>
<feature type="region of interest" description="Disordered" evidence="1">
    <location>
        <begin position="140"/>
        <end position="160"/>
    </location>
</feature>
<keyword evidence="4" id="KW-1185">Reference proteome</keyword>
<keyword evidence="2" id="KW-0812">Transmembrane</keyword>
<evidence type="ECO:0000256" key="2">
    <source>
        <dbReference type="SAM" id="Phobius"/>
    </source>
</evidence>
<proteinExistence type="predicted"/>
<evidence type="ECO:0000256" key="1">
    <source>
        <dbReference type="SAM" id="MobiDB-lite"/>
    </source>
</evidence>
<name>A0AA38PCC4_9AGAR</name>
<dbReference type="EMBL" id="MU806085">
    <property type="protein sequence ID" value="KAJ3840303.1"/>
    <property type="molecule type" value="Genomic_DNA"/>
</dbReference>
<reference evidence="3" key="1">
    <citation type="submission" date="2022-08" db="EMBL/GenBank/DDBJ databases">
        <authorList>
            <consortium name="DOE Joint Genome Institute"/>
            <person name="Min B."/>
            <person name="Riley R."/>
            <person name="Sierra-Patev S."/>
            <person name="Naranjo-Ortiz M."/>
            <person name="Looney B."/>
            <person name="Konkel Z."/>
            <person name="Slot J.C."/>
            <person name="Sakamoto Y."/>
            <person name="Steenwyk J.L."/>
            <person name="Rokas A."/>
            <person name="Carro J."/>
            <person name="Camarero S."/>
            <person name="Ferreira P."/>
            <person name="Molpeceres G."/>
            <person name="Ruiz-Duenas F.J."/>
            <person name="Serrano A."/>
            <person name="Henrissat B."/>
            <person name="Drula E."/>
            <person name="Hughes K.W."/>
            <person name="Mata J.L."/>
            <person name="Ishikawa N.K."/>
            <person name="Vargas-Isla R."/>
            <person name="Ushijima S."/>
            <person name="Smith C.A."/>
            <person name="Ahrendt S."/>
            <person name="Andreopoulos W."/>
            <person name="He G."/>
            <person name="Labutti K."/>
            <person name="Lipzen A."/>
            <person name="Ng V."/>
            <person name="Sandor L."/>
            <person name="Barry K."/>
            <person name="Martinez A.T."/>
            <person name="Xiao Y."/>
            <person name="Gibbons J.G."/>
            <person name="Terashima K."/>
            <person name="Hibbett D.S."/>
            <person name="Grigoriev I.V."/>
        </authorList>
    </citation>
    <scope>NUCLEOTIDE SEQUENCE</scope>
    <source>
        <strain evidence="3">TFB9207</strain>
    </source>
</reference>
<keyword evidence="2" id="KW-0472">Membrane</keyword>
<dbReference type="Proteomes" id="UP001163846">
    <property type="component" value="Unassembled WGS sequence"/>
</dbReference>